<accession>A0A915IP87</accession>
<keyword evidence="5 8" id="KW-0479">Metal-binding</keyword>
<dbReference type="GO" id="GO:0003729">
    <property type="term" value="F:mRNA binding"/>
    <property type="evidence" value="ECO:0007669"/>
    <property type="project" value="TreeGrafter"/>
</dbReference>
<keyword evidence="4" id="KW-0808">Transferase</keyword>
<feature type="domain" description="C3H1-type" evidence="10">
    <location>
        <begin position="419"/>
        <end position="447"/>
    </location>
</feature>
<reference evidence="12" key="1">
    <citation type="submission" date="2022-11" db="UniProtKB">
        <authorList>
            <consortium name="WormBaseParasite"/>
        </authorList>
    </citation>
    <scope>IDENTIFICATION</scope>
</reference>
<dbReference type="GO" id="GO:0061630">
    <property type="term" value="F:ubiquitin protein ligase activity"/>
    <property type="evidence" value="ECO:0007669"/>
    <property type="project" value="UniProtKB-EC"/>
</dbReference>
<dbReference type="Gene3D" id="3.30.40.10">
    <property type="entry name" value="Zinc/RING finger domain, C3HC4 (zinc finger)"/>
    <property type="match status" value="1"/>
</dbReference>
<dbReference type="SUPFAM" id="SSF57850">
    <property type="entry name" value="RING/U-box"/>
    <property type="match status" value="1"/>
</dbReference>
<evidence type="ECO:0000259" key="9">
    <source>
        <dbReference type="PROSITE" id="PS50089"/>
    </source>
</evidence>
<evidence type="ECO:0000256" key="4">
    <source>
        <dbReference type="ARBA" id="ARBA00022679"/>
    </source>
</evidence>
<dbReference type="FunFam" id="1.20.120.1790:FF:000001">
    <property type="entry name" value="roquin-1 isoform X1"/>
    <property type="match status" value="1"/>
</dbReference>
<evidence type="ECO:0000256" key="2">
    <source>
        <dbReference type="ARBA" id="ARBA00004201"/>
    </source>
</evidence>
<dbReference type="InterPro" id="IPR013083">
    <property type="entry name" value="Znf_RING/FYVE/PHD"/>
</dbReference>
<evidence type="ECO:0000256" key="1">
    <source>
        <dbReference type="ARBA" id="ARBA00000900"/>
    </source>
</evidence>
<evidence type="ECO:0000256" key="8">
    <source>
        <dbReference type="PROSITE-ProRule" id="PRU00723"/>
    </source>
</evidence>
<dbReference type="GO" id="GO:0008270">
    <property type="term" value="F:zinc ion binding"/>
    <property type="evidence" value="ECO:0007669"/>
    <property type="project" value="UniProtKB-KW"/>
</dbReference>
<protein>
    <recommendedName>
        <fullName evidence="3">RING-type E3 ubiquitin transferase</fullName>
        <ecNumber evidence="3">2.3.2.27</ecNumber>
    </recommendedName>
</protein>
<organism evidence="11 12">
    <name type="scientific">Romanomermis culicivorax</name>
    <name type="common">Nematode worm</name>
    <dbReference type="NCBI Taxonomy" id="13658"/>
    <lineage>
        <taxon>Eukaryota</taxon>
        <taxon>Metazoa</taxon>
        <taxon>Ecdysozoa</taxon>
        <taxon>Nematoda</taxon>
        <taxon>Enoplea</taxon>
        <taxon>Dorylaimia</taxon>
        <taxon>Mermithida</taxon>
        <taxon>Mermithoidea</taxon>
        <taxon>Mermithidae</taxon>
        <taxon>Romanomermis</taxon>
    </lineage>
</organism>
<dbReference type="PANTHER" id="PTHR13139">
    <property type="entry name" value="RING FINGER AND CCCH-TYPE ZINC FINGER DOMAIN-CONTAINING PROTEIN"/>
    <property type="match status" value="1"/>
</dbReference>
<dbReference type="InterPro" id="IPR048575">
    <property type="entry name" value="Roquin_1_2-like_ROQ"/>
</dbReference>
<dbReference type="GO" id="GO:0000932">
    <property type="term" value="C:P-body"/>
    <property type="evidence" value="ECO:0007669"/>
    <property type="project" value="UniProtKB-SubCell"/>
</dbReference>
<keyword evidence="11" id="KW-1185">Reference proteome</keyword>
<dbReference type="SUPFAM" id="SSF90229">
    <property type="entry name" value="CCCH zinc finger"/>
    <property type="match status" value="1"/>
</dbReference>
<dbReference type="GO" id="GO:0035613">
    <property type="term" value="F:RNA stem-loop binding"/>
    <property type="evidence" value="ECO:0007669"/>
    <property type="project" value="TreeGrafter"/>
</dbReference>
<dbReference type="InterPro" id="IPR036855">
    <property type="entry name" value="Znf_CCCH_sf"/>
</dbReference>
<dbReference type="AlphaFoldDB" id="A0A915IP87"/>
<dbReference type="InterPro" id="IPR041523">
    <property type="entry name" value="ROQ_II"/>
</dbReference>
<evidence type="ECO:0000313" key="12">
    <source>
        <dbReference type="WBParaSite" id="nRc.2.0.1.t15616-RA"/>
    </source>
</evidence>
<feature type="domain" description="RING-type" evidence="9">
    <location>
        <begin position="14"/>
        <end position="54"/>
    </location>
</feature>
<sequence length="692" mass="76532">MPVQTPQWMDVLCCCICFNGFDNNHYQPVSLVCCHTACRACLLKLKTKQCPFDQSAINVPVADLPINSRILKILDVTPSVDLSKIRRLFEKCDVTYYIDSVAVLESLCIYLKRAPSEKGAYSSGTIYSEKLSRPMQRKLINLICCNLVEPEGRARALKSIRSLGERCLTELLLLHQNPYHLSSNLWATVRARGCQFLGPAMQEEVLKLVLLALSEGALISRKVLVMYIVQTLEKEYPQASKTSVGHVVQLLYRASCFNVIKRDAESSLMQLKEEFRFYDALRREHDAQIVQIAMEAGLRISPDQWSALLYGDQAHKSHMQSIIDKLQSPQSFSQCIQELLISLQRTGDPGHLVDLRPYFENLAEIDVMHGDNNAPSWQQLLNSINGIKVVIDGQVKFCDNYGGPRAQRETTEHNVVAYKFKTSMCRDIGEGKSCMRGETCTFAHSIEEMERYRARSRLMGYKSKTGQNRSRPLSSSHAPESTLMHDGEFYDISNESGDPNSSFGSVADYWNAPFEMPVTNAFLLQHQPTLLNRCPIARADATSSPVTVITNAGIEQVMQAPIIPAAVSPVTVIAAAAGPVIAATSNLANQFPMENGQIAAIGAVPYQMIQGPAALPPYNPLIPPSAASPPIPVNTALPPPQPSDVPFFWASVPGKLMQVELSSIPAAMMPLGQPELSKYFNQAATVQSMQPP</sequence>
<dbReference type="GO" id="GO:0010494">
    <property type="term" value="C:cytoplasmic stress granule"/>
    <property type="evidence" value="ECO:0007669"/>
    <property type="project" value="TreeGrafter"/>
</dbReference>
<proteinExistence type="predicted"/>
<feature type="zinc finger region" description="C3H1-type" evidence="8">
    <location>
        <begin position="419"/>
        <end position="447"/>
    </location>
</feature>
<evidence type="ECO:0000259" key="10">
    <source>
        <dbReference type="PROSITE" id="PS50103"/>
    </source>
</evidence>
<dbReference type="Pfam" id="PF18386">
    <property type="entry name" value="ROQ_II"/>
    <property type="match status" value="1"/>
</dbReference>
<dbReference type="PANTHER" id="PTHR13139:SF54">
    <property type="entry name" value="RING-TYPE E3 UBIQUITIN TRANSFERASE"/>
    <property type="match status" value="1"/>
</dbReference>
<dbReference type="WBParaSite" id="nRc.2.0.1.t15616-RA">
    <property type="protein sequence ID" value="nRc.2.0.1.t15616-RA"/>
    <property type="gene ID" value="nRc.2.0.1.g15616"/>
</dbReference>
<evidence type="ECO:0000313" key="11">
    <source>
        <dbReference type="Proteomes" id="UP000887565"/>
    </source>
</evidence>
<dbReference type="GO" id="GO:0003725">
    <property type="term" value="F:double-stranded RNA binding"/>
    <property type="evidence" value="ECO:0007669"/>
    <property type="project" value="TreeGrafter"/>
</dbReference>
<dbReference type="InterPro" id="IPR052249">
    <property type="entry name" value="Roquin_domain"/>
</dbReference>
<dbReference type="PROSITE" id="PS50089">
    <property type="entry name" value="ZF_RING_2"/>
    <property type="match status" value="1"/>
</dbReference>
<dbReference type="Gene3D" id="1.20.120.1790">
    <property type="match status" value="1"/>
</dbReference>
<evidence type="ECO:0000256" key="7">
    <source>
        <dbReference type="ARBA" id="ARBA00022833"/>
    </source>
</evidence>
<keyword evidence="6 8" id="KW-0863">Zinc-finger</keyword>
<dbReference type="GO" id="GO:0006511">
    <property type="term" value="P:ubiquitin-dependent protein catabolic process"/>
    <property type="evidence" value="ECO:0007669"/>
    <property type="project" value="TreeGrafter"/>
</dbReference>
<name>A0A915IP87_ROMCU</name>
<dbReference type="InterPro" id="IPR001841">
    <property type="entry name" value="Znf_RING"/>
</dbReference>
<evidence type="ECO:0000256" key="5">
    <source>
        <dbReference type="ARBA" id="ARBA00022723"/>
    </source>
</evidence>
<dbReference type="Pfam" id="PF21206">
    <property type="entry name" value="Roquin_1_2-like_ROQ"/>
    <property type="match status" value="1"/>
</dbReference>
<dbReference type="PROSITE" id="PS50103">
    <property type="entry name" value="ZF_C3H1"/>
    <property type="match status" value="1"/>
</dbReference>
<dbReference type="EC" id="2.3.2.27" evidence="3"/>
<dbReference type="GO" id="GO:0000288">
    <property type="term" value="P:nuclear-transcribed mRNA catabolic process, deadenylation-dependent decay"/>
    <property type="evidence" value="ECO:0007669"/>
    <property type="project" value="TreeGrafter"/>
</dbReference>
<dbReference type="Proteomes" id="UP000887565">
    <property type="component" value="Unplaced"/>
</dbReference>
<dbReference type="Gene3D" id="4.10.1000.10">
    <property type="entry name" value="Zinc finger, CCCH-type"/>
    <property type="match status" value="1"/>
</dbReference>
<dbReference type="GO" id="GO:0000209">
    <property type="term" value="P:protein polyubiquitination"/>
    <property type="evidence" value="ECO:0007669"/>
    <property type="project" value="TreeGrafter"/>
</dbReference>
<dbReference type="InterPro" id="IPR000571">
    <property type="entry name" value="Znf_CCCH"/>
</dbReference>
<keyword evidence="7 8" id="KW-0862">Zinc</keyword>
<evidence type="ECO:0000256" key="6">
    <source>
        <dbReference type="ARBA" id="ARBA00022771"/>
    </source>
</evidence>
<comment type="catalytic activity">
    <reaction evidence="1">
        <text>S-ubiquitinyl-[E2 ubiquitin-conjugating enzyme]-L-cysteine + [acceptor protein]-L-lysine = [E2 ubiquitin-conjugating enzyme]-L-cysteine + N(6)-ubiquitinyl-[acceptor protein]-L-lysine.</text>
        <dbReference type="EC" id="2.3.2.27"/>
    </reaction>
</comment>
<comment type="subcellular location">
    <subcellularLocation>
        <location evidence="2">Cytoplasm</location>
        <location evidence="2">P-body</location>
    </subcellularLocation>
</comment>
<evidence type="ECO:0000256" key="3">
    <source>
        <dbReference type="ARBA" id="ARBA00012483"/>
    </source>
</evidence>
<dbReference type="SMART" id="SM00184">
    <property type="entry name" value="RING"/>
    <property type="match status" value="1"/>
</dbReference>
<dbReference type="OMA" id="DSEHACA"/>